<dbReference type="InterPro" id="IPR032808">
    <property type="entry name" value="DoxX"/>
</dbReference>
<dbReference type="Pfam" id="PF07681">
    <property type="entry name" value="DoxX"/>
    <property type="match status" value="1"/>
</dbReference>
<comment type="subcellular location">
    <subcellularLocation>
        <location evidence="1">Membrane</location>
        <topology evidence="1">Multi-pass membrane protein</topology>
    </subcellularLocation>
</comment>
<comment type="caution">
    <text evidence="6">The sequence shown here is derived from an EMBL/GenBank/DDBJ whole genome shotgun (WGS) entry which is preliminary data.</text>
</comment>
<protein>
    <recommendedName>
        <fullName evidence="8">DoxX family membrane protein</fullName>
    </recommendedName>
</protein>
<evidence type="ECO:0000256" key="2">
    <source>
        <dbReference type="ARBA" id="ARBA00022692"/>
    </source>
</evidence>
<evidence type="ECO:0000313" key="7">
    <source>
        <dbReference type="Proteomes" id="UP001595993"/>
    </source>
</evidence>
<sequence>MSSATTSTSLTARRAALTDPGYQAFLILRIGFTVAPVLFGLDKFTNLLVDWPSYLAPWINGLVPGSAQASMYAVGVIEIVAGVAVALAPRFGGWLVAGWLAGIIVNLLTIPGHYDIALRDFGLLLGAVALARLAERYHSKQ</sequence>
<evidence type="ECO:0000256" key="4">
    <source>
        <dbReference type="ARBA" id="ARBA00023136"/>
    </source>
</evidence>
<keyword evidence="2 5" id="KW-0812">Transmembrane</keyword>
<dbReference type="Proteomes" id="UP001595993">
    <property type="component" value="Unassembled WGS sequence"/>
</dbReference>
<proteinExistence type="predicted"/>
<name>A0ABV9G131_9ACTN</name>
<feature type="transmembrane region" description="Helical" evidence="5">
    <location>
        <begin position="91"/>
        <end position="110"/>
    </location>
</feature>
<keyword evidence="4 5" id="KW-0472">Membrane</keyword>
<evidence type="ECO:0000256" key="5">
    <source>
        <dbReference type="SAM" id="Phobius"/>
    </source>
</evidence>
<dbReference type="EMBL" id="JBHSFE010000007">
    <property type="protein sequence ID" value="MFC4607607.1"/>
    <property type="molecule type" value="Genomic_DNA"/>
</dbReference>
<feature type="transmembrane region" description="Helical" evidence="5">
    <location>
        <begin position="21"/>
        <end position="41"/>
    </location>
</feature>
<gene>
    <name evidence="6" type="ORF">ACFO9E_07245</name>
</gene>
<evidence type="ECO:0000256" key="3">
    <source>
        <dbReference type="ARBA" id="ARBA00022989"/>
    </source>
</evidence>
<accession>A0ABV9G131</accession>
<evidence type="ECO:0000256" key="1">
    <source>
        <dbReference type="ARBA" id="ARBA00004141"/>
    </source>
</evidence>
<feature type="transmembrane region" description="Helical" evidence="5">
    <location>
        <begin position="61"/>
        <end position="84"/>
    </location>
</feature>
<organism evidence="6 7">
    <name type="scientific">Streptomyces maoxianensis</name>
    <dbReference type="NCBI Taxonomy" id="1459942"/>
    <lineage>
        <taxon>Bacteria</taxon>
        <taxon>Bacillati</taxon>
        <taxon>Actinomycetota</taxon>
        <taxon>Actinomycetes</taxon>
        <taxon>Kitasatosporales</taxon>
        <taxon>Streptomycetaceae</taxon>
        <taxon>Streptomyces</taxon>
    </lineage>
</organism>
<dbReference type="RefSeq" id="WP_381192601.1">
    <property type="nucleotide sequence ID" value="NZ_JBHSFE010000007.1"/>
</dbReference>
<keyword evidence="7" id="KW-1185">Reference proteome</keyword>
<evidence type="ECO:0008006" key="8">
    <source>
        <dbReference type="Google" id="ProtNLM"/>
    </source>
</evidence>
<keyword evidence="3 5" id="KW-1133">Transmembrane helix</keyword>
<evidence type="ECO:0000313" key="6">
    <source>
        <dbReference type="EMBL" id="MFC4607607.1"/>
    </source>
</evidence>
<reference evidence="7" key="1">
    <citation type="journal article" date="2019" name="Int. J. Syst. Evol. Microbiol.">
        <title>The Global Catalogue of Microorganisms (GCM) 10K type strain sequencing project: providing services to taxonomists for standard genome sequencing and annotation.</title>
        <authorList>
            <consortium name="The Broad Institute Genomics Platform"/>
            <consortium name="The Broad Institute Genome Sequencing Center for Infectious Disease"/>
            <person name="Wu L."/>
            <person name="Ma J."/>
        </authorList>
    </citation>
    <scope>NUCLEOTIDE SEQUENCE [LARGE SCALE GENOMIC DNA]</scope>
    <source>
        <strain evidence="7">CGMCC 4.7139</strain>
    </source>
</reference>